<dbReference type="Proteomes" id="UP000663829">
    <property type="component" value="Unassembled WGS sequence"/>
</dbReference>
<proteinExistence type="inferred from homology"/>
<dbReference type="EMBL" id="CAJOBC010000462">
    <property type="protein sequence ID" value="CAF3589452.1"/>
    <property type="molecule type" value="Genomic_DNA"/>
</dbReference>
<dbReference type="EMBL" id="CAJNOK010000419">
    <property type="protein sequence ID" value="CAF0751726.1"/>
    <property type="molecule type" value="Genomic_DNA"/>
</dbReference>
<comment type="caution">
    <text evidence="6">The sequence shown here is derived from an EMBL/GenBank/DDBJ whole genome shotgun (WGS) entry which is preliminary data.</text>
</comment>
<dbReference type="FunFam" id="1.10.8.1120:FF:000001">
    <property type="entry name" value="Histone RNA hairpin-binding protein-like"/>
    <property type="match status" value="1"/>
</dbReference>
<evidence type="ECO:0000259" key="4">
    <source>
        <dbReference type="Pfam" id="PF15247"/>
    </source>
</evidence>
<dbReference type="Proteomes" id="UP000681722">
    <property type="component" value="Unassembled WGS sequence"/>
</dbReference>
<keyword evidence="2" id="KW-0694">RNA-binding</keyword>
<dbReference type="Pfam" id="PF15247">
    <property type="entry name" value="SLBP_RNA_bind"/>
    <property type="match status" value="1"/>
</dbReference>
<feature type="compositionally biased region" description="Polar residues" evidence="3">
    <location>
        <begin position="1"/>
        <end position="15"/>
    </location>
</feature>
<feature type="compositionally biased region" description="Low complexity" evidence="3">
    <location>
        <begin position="17"/>
        <end position="32"/>
    </location>
</feature>
<evidence type="ECO:0000313" key="7">
    <source>
        <dbReference type="EMBL" id="CAF3530523.1"/>
    </source>
</evidence>
<dbReference type="InterPro" id="IPR038294">
    <property type="entry name" value="SLBP_RNA_bind_sf"/>
</dbReference>
<reference evidence="6" key="1">
    <citation type="submission" date="2021-02" db="EMBL/GenBank/DDBJ databases">
        <authorList>
            <person name="Nowell W R."/>
        </authorList>
    </citation>
    <scope>NUCLEOTIDE SEQUENCE</scope>
</reference>
<feature type="compositionally biased region" description="Low complexity" evidence="3">
    <location>
        <begin position="290"/>
        <end position="310"/>
    </location>
</feature>
<dbReference type="Proteomes" id="UP000677228">
    <property type="component" value="Unassembled WGS sequence"/>
</dbReference>
<dbReference type="Gene3D" id="1.10.8.1120">
    <property type="entry name" value="Histone RNA hairpin-binding protein RNA-binding domain"/>
    <property type="match status" value="1"/>
</dbReference>
<feature type="compositionally biased region" description="Polar residues" evidence="3">
    <location>
        <begin position="101"/>
        <end position="120"/>
    </location>
</feature>
<evidence type="ECO:0000256" key="2">
    <source>
        <dbReference type="ARBA" id="ARBA00022884"/>
    </source>
</evidence>
<protein>
    <recommendedName>
        <fullName evidence="4">Histone RNA hairpin-binding protein RNA-binding domain-containing protein</fullName>
    </recommendedName>
</protein>
<feature type="compositionally biased region" description="Polar residues" evidence="3">
    <location>
        <begin position="76"/>
        <end position="87"/>
    </location>
</feature>
<dbReference type="PANTHER" id="PTHR17408">
    <property type="entry name" value="HISTONE RNA HAIRPIN-BINDING PROTEIN"/>
    <property type="match status" value="1"/>
</dbReference>
<organism evidence="6 9">
    <name type="scientific">Didymodactylos carnosus</name>
    <dbReference type="NCBI Taxonomy" id="1234261"/>
    <lineage>
        <taxon>Eukaryota</taxon>
        <taxon>Metazoa</taxon>
        <taxon>Spiralia</taxon>
        <taxon>Gnathifera</taxon>
        <taxon>Rotifera</taxon>
        <taxon>Eurotatoria</taxon>
        <taxon>Bdelloidea</taxon>
        <taxon>Philodinida</taxon>
        <taxon>Philodinidae</taxon>
        <taxon>Didymodactylos</taxon>
    </lineage>
</organism>
<dbReference type="Proteomes" id="UP000682733">
    <property type="component" value="Unassembled WGS sequence"/>
</dbReference>
<feature type="domain" description="Histone RNA hairpin-binding protein RNA-binding" evidence="4">
    <location>
        <begin position="195"/>
        <end position="261"/>
    </location>
</feature>
<dbReference type="PANTHER" id="PTHR17408:SF0">
    <property type="entry name" value="HISTONE RNA HAIRPIN-BINDING PROTEIN"/>
    <property type="match status" value="1"/>
</dbReference>
<evidence type="ECO:0000256" key="1">
    <source>
        <dbReference type="ARBA" id="ARBA00006151"/>
    </source>
</evidence>
<evidence type="ECO:0000256" key="3">
    <source>
        <dbReference type="SAM" id="MobiDB-lite"/>
    </source>
</evidence>
<evidence type="ECO:0000313" key="8">
    <source>
        <dbReference type="EMBL" id="CAF3589452.1"/>
    </source>
</evidence>
<comment type="similarity">
    <text evidence="1">Belongs to the SLBP family.</text>
</comment>
<name>A0A813T1Y0_9BILA</name>
<evidence type="ECO:0000313" key="5">
    <source>
        <dbReference type="EMBL" id="CAF0751726.1"/>
    </source>
</evidence>
<feature type="region of interest" description="Disordered" evidence="3">
    <location>
        <begin position="261"/>
        <end position="311"/>
    </location>
</feature>
<evidence type="ECO:0000313" key="9">
    <source>
        <dbReference type="Proteomes" id="UP000663829"/>
    </source>
</evidence>
<feature type="compositionally biased region" description="Polar residues" evidence="3">
    <location>
        <begin position="278"/>
        <end position="289"/>
    </location>
</feature>
<feature type="region of interest" description="Disordered" evidence="3">
    <location>
        <begin position="1"/>
        <end position="136"/>
    </location>
</feature>
<gene>
    <name evidence="6" type="ORF">GPM918_LOCUS3680</name>
    <name evidence="5" type="ORF">OVA965_LOCUS2052</name>
    <name evidence="8" type="ORF">SRO942_LOCUS3680</name>
    <name evidence="7" type="ORF">TMI583_LOCUS2052</name>
</gene>
<accession>A0A813T1Y0</accession>
<dbReference type="InterPro" id="IPR029344">
    <property type="entry name" value="SLBP_RNA_bind"/>
</dbReference>
<dbReference type="GO" id="GO:0071204">
    <property type="term" value="C:histone pre-mRNA 3'end processing complex"/>
    <property type="evidence" value="ECO:0007669"/>
    <property type="project" value="TreeGrafter"/>
</dbReference>
<dbReference type="EMBL" id="CAJNOQ010000462">
    <property type="protein sequence ID" value="CAF0804148.1"/>
    <property type="molecule type" value="Genomic_DNA"/>
</dbReference>
<dbReference type="EMBL" id="CAJOBA010000419">
    <property type="protein sequence ID" value="CAF3530523.1"/>
    <property type="molecule type" value="Genomic_DNA"/>
</dbReference>
<dbReference type="GO" id="GO:0006398">
    <property type="term" value="P:mRNA 3'-end processing by stem-loop binding and cleavage"/>
    <property type="evidence" value="ECO:0007669"/>
    <property type="project" value="TreeGrafter"/>
</dbReference>
<evidence type="ECO:0000313" key="6">
    <source>
        <dbReference type="EMBL" id="CAF0804148.1"/>
    </source>
</evidence>
<dbReference type="AlphaFoldDB" id="A0A813T1Y0"/>
<dbReference type="GO" id="GO:0005737">
    <property type="term" value="C:cytoplasm"/>
    <property type="evidence" value="ECO:0007669"/>
    <property type="project" value="TreeGrafter"/>
</dbReference>
<dbReference type="GO" id="GO:0051028">
    <property type="term" value="P:mRNA transport"/>
    <property type="evidence" value="ECO:0007669"/>
    <property type="project" value="TreeGrafter"/>
</dbReference>
<dbReference type="GO" id="GO:0071207">
    <property type="term" value="F:histone pre-mRNA stem-loop binding"/>
    <property type="evidence" value="ECO:0007669"/>
    <property type="project" value="TreeGrafter"/>
</dbReference>
<keyword evidence="9" id="KW-1185">Reference proteome</keyword>
<dbReference type="InterPro" id="IPR026502">
    <property type="entry name" value="SLBP1/SLBP2"/>
</dbReference>
<dbReference type="OrthoDB" id="265795at2759"/>
<dbReference type="GO" id="GO:0003729">
    <property type="term" value="F:mRNA binding"/>
    <property type="evidence" value="ECO:0007669"/>
    <property type="project" value="InterPro"/>
</dbReference>
<sequence length="380" mass="43459">MSASNTPNRPRQLQKLSRGYESSEGGSPSPGRFRSKRNCHQQDSSPRAACQEKPVYSNNSYKYRRNRNASYKNYDQGYSVSPSSYSDDNACDQFNDENEEQNSSKPSSQHGTPLRQSSRLNPKKSDNQNISSPRISYEEEKIQLAKSLSHNWCDKIDLEEEETKKLYSFVLYLKNFDLYKDKTNEEILAIIECSPKELCRRQKDISKGKLTKSYEIYAKSILRKNRETDHPKTPCKYKKCSRRAFDGMIKIWRRRLHMFDNNDENNEDRKPKLDDTQTDSLVSSGNTPVSSQHSDGWSTQSSSSVSTTDDILGNDDNFLPDLYDFEESLMPGNETPAVIPSSINEEKDGEDLVFGPVVDLETDSMDTLINTDSRSTMVTD</sequence>